<organism evidence="9 10">
    <name type="scientific">Candida parapsilosis</name>
    <name type="common">Yeast</name>
    <dbReference type="NCBI Taxonomy" id="5480"/>
    <lineage>
        <taxon>Eukaryota</taxon>
        <taxon>Fungi</taxon>
        <taxon>Dikarya</taxon>
        <taxon>Ascomycota</taxon>
        <taxon>Saccharomycotina</taxon>
        <taxon>Pichiomycetes</taxon>
        <taxon>Debaryomycetaceae</taxon>
        <taxon>Candida/Lodderomyces clade</taxon>
        <taxon>Candida</taxon>
    </lineage>
</organism>
<accession>A0A8X7NPA1</accession>
<dbReference type="PANTHER" id="PTHR23514">
    <property type="entry name" value="BYPASS OF STOP CODON PROTEIN 6"/>
    <property type="match status" value="1"/>
</dbReference>
<evidence type="ECO:0000256" key="2">
    <source>
        <dbReference type="ARBA" id="ARBA00008335"/>
    </source>
</evidence>
<evidence type="ECO:0000256" key="1">
    <source>
        <dbReference type="ARBA" id="ARBA00004127"/>
    </source>
</evidence>
<feature type="transmembrane region" description="Helical" evidence="7">
    <location>
        <begin position="144"/>
        <end position="168"/>
    </location>
</feature>
<feature type="transmembrane region" description="Helical" evidence="7">
    <location>
        <begin position="53"/>
        <end position="71"/>
    </location>
</feature>
<evidence type="ECO:0000256" key="3">
    <source>
        <dbReference type="ARBA" id="ARBA00022448"/>
    </source>
</evidence>
<evidence type="ECO:0000259" key="8">
    <source>
        <dbReference type="PROSITE" id="PS50850"/>
    </source>
</evidence>
<dbReference type="AlphaFoldDB" id="A0A8X7NPA1"/>
<feature type="transmembrane region" description="Helical" evidence="7">
    <location>
        <begin position="91"/>
        <end position="111"/>
    </location>
</feature>
<dbReference type="PANTHER" id="PTHR23514:SF3">
    <property type="entry name" value="BYPASS OF STOP CODON PROTEIN 6"/>
    <property type="match status" value="1"/>
</dbReference>
<protein>
    <submittedName>
        <fullName evidence="9">Major Facilitator Superfamily protein</fullName>
    </submittedName>
</protein>
<keyword evidence="6 7" id="KW-0472">Membrane</keyword>
<evidence type="ECO:0000313" key="9">
    <source>
        <dbReference type="EMBL" id="KAF6053125.1"/>
    </source>
</evidence>
<dbReference type="OrthoDB" id="413079at2759"/>
<reference evidence="9" key="1">
    <citation type="submission" date="2020-03" db="EMBL/GenBank/DDBJ databases">
        <title>FDA dAtabase for Regulatory Grade micrObial Sequences (FDA-ARGOS): Supporting development and validation of Infectious Disease Dx tests.</title>
        <authorList>
            <person name="Campos J."/>
            <person name="Goldberg B."/>
            <person name="Tallon L."/>
            <person name="Sadzewicz L."/>
            <person name="Vavikolanu K."/>
            <person name="Mehta A."/>
            <person name="Aluvathingal J."/>
            <person name="Nadendla S."/>
            <person name="Nandy P."/>
            <person name="Geyer C."/>
            <person name="Yan Y."/>
            <person name="Sichtig H."/>
        </authorList>
    </citation>
    <scope>NUCLEOTIDE SEQUENCE [LARGE SCALE GENOMIC DNA]</scope>
    <source>
        <strain evidence="9">FDAARGOS_652</strain>
    </source>
</reference>
<keyword evidence="5 7" id="KW-1133">Transmembrane helix</keyword>
<evidence type="ECO:0000256" key="5">
    <source>
        <dbReference type="ARBA" id="ARBA00022989"/>
    </source>
</evidence>
<feature type="transmembrane region" description="Helical" evidence="7">
    <location>
        <begin position="369"/>
        <end position="386"/>
    </location>
</feature>
<evidence type="ECO:0000256" key="4">
    <source>
        <dbReference type="ARBA" id="ARBA00022692"/>
    </source>
</evidence>
<comment type="subcellular location">
    <subcellularLocation>
        <location evidence="1">Endomembrane system</location>
        <topology evidence="1">Multi-pass membrane protein</topology>
    </subcellularLocation>
</comment>
<dbReference type="GO" id="GO:0022857">
    <property type="term" value="F:transmembrane transporter activity"/>
    <property type="evidence" value="ECO:0007669"/>
    <property type="project" value="InterPro"/>
</dbReference>
<dbReference type="SUPFAM" id="SSF103473">
    <property type="entry name" value="MFS general substrate transporter"/>
    <property type="match status" value="1"/>
</dbReference>
<feature type="transmembrane region" description="Helical" evidence="7">
    <location>
        <begin position="461"/>
        <end position="480"/>
    </location>
</feature>
<dbReference type="Gene3D" id="1.20.1250.20">
    <property type="entry name" value="MFS general substrate transporter like domains"/>
    <property type="match status" value="1"/>
</dbReference>
<keyword evidence="4 7" id="KW-0812">Transmembrane</keyword>
<sequence>MSVEANSRYSELINENTDNNEVSDPSSFTTLQKVEFEGEILTIDTNNWRHSRLLQIQIVSAYFVFILFGLNEQTVGTLIPKLQEHYHLSDLHVSFIFFCSVLGYLTMAFVNNQTHDKLGIRGVAVLGASAMCLGNLSASFKPPFLIFLICYFSNGVGLGALDASLNAWMGNLVDSNQLLGILHGCYGIGSLVSPSLITYLLEKPSSPWDWNTYYLLVASFGATVLVLVGYTFRFETPKKYKYMAQLRHQKSKENKLQDGADPNEVELDDINKTNFEIDEDDEEDEEHSATFAQAVKSPLIWGFAGILFIYVGGEVAFGAWLVTYLLRIKNWTYKASSHIATTFWFGLTVGRCALGFVTAHYFTTELMANLAYIVGSLLGYVLFWLLSFTQQVGLLFIIVFLTGAMVGPIFPTTIVASVNILPAKFQTVGIGFICALGGGGAAGIPFLIGLMADSSDGGLKAYPIMIIIIFAVLLVSWLVIMKKHTRGYKRNLI</sequence>
<feature type="transmembrane region" description="Helical" evidence="7">
    <location>
        <begin position="428"/>
        <end position="449"/>
    </location>
</feature>
<evidence type="ECO:0000256" key="6">
    <source>
        <dbReference type="ARBA" id="ARBA00023136"/>
    </source>
</evidence>
<dbReference type="GO" id="GO:0012505">
    <property type="term" value="C:endomembrane system"/>
    <property type="evidence" value="ECO:0007669"/>
    <property type="project" value="UniProtKB-SubCell"/>
</dbReference>
<dbReference type="InterPro" id="IPR036259">
    <property type="entry name" value="MFS_trans_sf"/>
</dbReference>
<dbReference type="InterPro" id="IPR020846">
    <property type="entry name" value="MFS_dom"/>
</dbReference>
<evidence type="ECO:0000313" key="10">
    <source>
        <dbReference type="Proteomes" id="UP000590412"/>
    </source>
</evidence>
<comment type="caution">
    <text evidence="9">The sequence shown here is derived from an EMBL/GenBank/DDBJ whole genome shotgun (WGS) entry which is preliminary data.</text>
</comment>
<dbReference type="GO" id="GO:0016020">
    <property type="term" value="C:membrane"/>
    <property type="evidence" value="ECO:0007669"/>
    <property type="project" value="TreeGrafter"/>
</dbReference>
<feature type="transmembrane region" description="Helical" evidence="7">
    <location>
        <begin position="180"/>
        <end position="201"/>
    </location>
</feature>
<feature type="transmembrane region" description="Helical" evidence="7">
    <location>
        <begin position="213"/>
        <end position="232"/>
    </location>
</feature>
<feature type="transmembrane region" description="Helical" evidence="7">
    <location>
        <begin position="118"/>
        <end position="138"/>
    </location>
</feature>
<gene>
    <name evidence="9" type="ORF">FOB60_003381</name>
</gene>
<name>A0A8X7NPA1_CANPA</name>
<feature type="transmembrane region" description="Helical" evidence="7">
    <location>
        <begin position="299"/>
        <end position="322"/>
    </location>
</feature>
<feature type="transmembrane region" description="Helical" evidence="7">
    <location>
        <begin position="342"/>
        <end position="362"/>
    </location>
</feature>
<dbReference type="EMBL" id="JABWAB010000004">
    <property type="protein sequence ID" value="KAF6053125.1"/>
    <property type="molecule type" value="Genomic_DNA"/>
</dbReference>
<dbReference type="Pfam" id="PF07690">
    <property type="entry name" value="MFS_1"/>
    <property type="match status" value="1"/>
</dbReference>
<dbReference type="PROSITE" id="PS50850">
    <property type="entry name" value="MFS"/>
    <property type="match status" value="1"/>
</dbReference>
<evidence type="ECO:0000256" key="7">
    <source>
        <dbReference type="SAM" id="Phobius"/>
    </source>
</evidence>
<dbReference type="InterPro" id="IPR051788">
    <property type="entry name" value="MFS_Transporter"/>
</dbReference>
<keyword evidence="3" id="KW-0813">Transport</keyword>
<dbReference type="InterPro" id="IPR011701">
    <property type="entry name" value="MFS"/>
</dbReference>
<feature type="transmembrane region" description="Helical" evidence="7">
    <location>
        <begin position="392"/>
        <end position="416"/>
    </location>
</feature>
<proteinExistence type="inferred from homology"/>
<feature type="domain" description="Major facilitator superfamily (MFS) profile" evidence="8">
    <location>
        <begin position="57"/>
        <end position="484"/>
    </location>
</feature>
<comment type="similarity">
    <text evidence="2">Belongs to the major facilitator superfamily.</text>
</comment>
<dbReference type="Proteomes" id="UP000590412">
    <property type="component" value="Unassembled WGS sequence"/>
</dbReference>